<dbReference type="GO" id="GO:0016491">
    <property type="term" value="F:oxidoreductase activity"/>
    <property type="evidence" value="ECO:0007669"/>
    <property type="project" value="UniProtKB-KW"/>
</dbReference>
<gene>
    <name evidence="5" type="ORF">METZ01_LOCUS120769</name>
</gene>
<organism evidence="5">
    <name type="scientific">marine metagenome</name>
    <dbReference type="NCBI Taxonomy" id="408172"/>
    <lineage>
        <taxon>unclassified sequences</taxon>
        <taxon>metagenomes</taxon>
        <taxon>ecological metagenomes</taxon>
    </lineage>
</organism>
<feature type="non-terminal residue" evidence="5">
    <location>
        <position position="1"/>
    </location>
</feature>
<dbReference type="Pfam" id="PF01571">
    <property type="entry name" value="GCV_T"/>
    <property type="match status" value="1"/>
</dbReference>
<dbReference type="InterPro" id="IPR006222">
    <property type="entry name" value="GCVT_N"/>
</dbReference>
<feature type="domain" description="Aminomethyltransferase C-terminal" evidence="3">
    <location>
        <begin position="543"/>
        <end position="626"/>
    </location>
</feature>
<evidence type="ECO:0000313" key="5">
    <source>
        <dbReference type="EMBL" id="SVA67915.1"/>
    </source>
</evidence>
<evidence type="ECO:0008006" key="6">
    <source>
        <dbReference type="Google" id="ProtNLM"/>
    </source>
</evidence>
<dbReference type="EMBL" id="UINC01016286">
    <property type="protein sequence ID" value="SVA67915.1"/>
    <property type="molecule type" value="Genomic_DNA"/>
</dbReference>
<dbReference type="InterPro" id="IPR013977">
    <property type="entry name" value="GcvT_C"/>
</dbReference>
<sequence length="634" mass="70291">VVAIVDQRSQEACIGSYLNELDNIPIFYKHTILDATGTKSVKGAKIGQVDPDGRIDLSTKRWLECDLIAISVGWVPTLELFYMAGGKTEYNKARSEILPVTSPSHLYVAGRAAGTHALNQQIIQGKQIGLQAFNSIGSEKDGLLRKIPTVSDETIRTSAHLSVPSEKKQFVCFCEDVTDQDIEMAVSEGYQSIELLKRYSTVSMGPCQGKMCSMNAIHLCALANNWTVQETGKTTARPPTEPVALGTLAGQKMEPAQLSPIHSWHVNRGAQMMLAGLWLRPEHYGNPRDEVLAVRERVGLIDVSTLGKLQLTGSGVPDLLERIYVNQWRKLRLGKVRYGVMCNDEGIILDDGVCARLSDELWYMSTTSSGVTGIFEWIQWWLQSGWGCGIHLTDLTEVFSAFNITGPKSREVLRKLTSCNLDSEEFPYMSVRTAEVMGVPCRLMRIGFTGELSYEIHCPSGYAMHIWESLMQAGEEFDILPFGVEAQRILRLEKAHIIVGQDTDALSDPFSANMEWIVKMNKSDFLGKRAFTRITAEGTKQLLVGFNMDCPDIVPEEGSQIVSKKPGKKMEIIGWVTSSRFSPTLTQAIGLCWVPKDLGNQNGAPFTIYLNGKLEKAYVHHGAFYDSAGARQHV</sequence>
<dbReference type="PANTHER" id="PTHR43757">
    <property type="entry name" value="AMINOMETHYLTRANSFERASE"/>
    <property type="match status" value="1"/>
</dbReference>
<protein>
    <recommendedName>
        <fullName evidence="6">BFD-like [2Fe-2S]-binding domain-containing protein</fullName>
    </recommendedName>
</protein>
<proteinExistence type="predicted"/>
<name>A0A381XT83_9ZZZZ</name>
<evidence type="ECO:0000259" key="3">
    <source>
        <dbReference type="Pfam" id="PF08669"/>
    </source>
</evidence>
<keyword evidence="1" id="KW-0560">Oxidoreductase</keyword>
<evidence type="ECO:0000256" key="1">
    <source>
        <dbReference type="ARBA" id="ARBA00023002"/>
    </source>
</evidence>
<dbReference type="Gene3D" id="1.10.10.1100">
    <property type="entry name" value="BFD-like [2Fe-2S]-binding domain"/>
    <property type="match status" value="1"/>
</dbReference>
<dbReference type="SUPFAM" id="SSF103025">
    <property type="entry name" value="Folate-binding domain"/>
    <property type="match status" value="1"/>
</dbReference>
<dbReference type="AlphaFoldDB" id="A0A381XT83"/>
<dbReference type="Pfam" id="PF17806">
    <property type="entry name" value="SO_alpha_A3"/>
    <property type="match status" value="1"/>
</dbReference>
<evidence type="ECO:0000259" key="4">
    <source>
        <dbReference type="Pfam" id="PF17806"/>
    </source>
</evidence>
<dbReference type="InterPro" id="IPR041117">
    <property type="entry name" value="SoxA_A3"/>
</dbReference>
<dbReference type="Pfam" id="PF08669">
    <property type="entry name" value="GCV_T_C"/>
    <property type="match status" value="1"/>
</dbReference>
<dbReference type="InterPro" id="IPR029043">
    <property type="entry name" value="GcvT/YgfZ_C"/>
</dbReference>
<feature type="domain" description="GCVT N-terminal" evidence="2">
    <location>
        <begin position="261"/>
        <end position="522"/>
    </location>
</feature>
<dbReference type="PANTHER" id="PTHR43757:SF2">
    <property type="entry name" value="AMINOMETHYLTRANSFERASE, MITOCHONDRIAL"/>
    <property type="match status" value="1"/>
</dbReference>
<dbReference type="InterPro" id="IPR028896">
    <property type="entry name" value="GcvT/YgfZ/DmdA"/>
</dbReference>
<dbReference type="Gene3D" id="3.30.1360.120">
    <property type="entry name" value="Probable tRNA modification gtpase trme, domain 1"/>
    <property type="match status" value="1"/>
</dbReference>
<dbReference type="SUPFAM" id="SSF101790">
    <property type="entry name" value="Aminomethyltransferase beta-barrel domain"/>
    <property type="match status" value="1"/>
</dbReference>
<accession>A0A381XT83</accession>
<feature type="domain" description="SoxA A3" evidence="4">
    <location>
        <begin position="167"/>
        <end position="250"/>
    </location>
</feature>
<reference evidence="5" key="1">
    <citation type="submission" date="2018-05" db="EMBL/GenBank/DDBJ databases">
        <authorList>
            <person name="Lanie J.A."/>
            <person name="Ng W.-L."/>
            <person name="Kazmierczak K.M."/>
            <person name="Andrzejewski T.M."/>
            <person name="Davidsen T.M."/>
            <person name="Wayne K.J."/>
            <person name="Tettelin H."/>
            <person name="Glass J.I."/>
            <person name="Rusch D."/>
            <person name="Podicherti R."/>
            <person name="Tsui H.-C.T."/>
            <person name="Winkler M.E."/>
        </authorList>
    </citation>
    <scope>NUCLEOTIDE SEQUENCE</scope>
</reference>
<dbReference type="InterPro" id="IPR027266">
    <property type="entry name" value="TrmE/GcvT-like"/>
</dbReference>
<evidence type="ECO:0000259" key="2">
    <source>
        <dbReference type="Pfam" id="PF01571"/>
    </source>
</evidence>
<dbReference type="InterPro" id="IPR041854">
    <property type="entry name" value="BFD-like_2Fe2S-bd_dom_sf"/>
</dbReference>